<feature type="region of interest" description="Disordered" evidence="1">
    <location>
        <begin position="77"/>
        <end position="113"/>
    </location>
</feature>
<feature type="region of interest" description="Disordered" evidence="1">
    <location>
        <begin position="143"/>
        <end position="170"/>
    </location>
</feature>
<dbReference type="Proteomes" id="UP000326924">
    <property type="component" value="Unassembled WGS sequence"/>
</dbReference>
<evidence type="ECO:0000313" key="3">
    <source>
        <dbReference type="Proteomes" id="UP000326924"/>
    </source>
</evidence>
<evidence type="ECO:0000313" key="2">
    <source>
        <dbReference type="EMBL" id="KAA8895079.1"/>
    </source>
</evidence>
<sequence>MSFGYHFQAPSSSGVRSRRNPHRPSSSSLKSFQMVRPREELTDSPTVPTFVEKFEAGRSFDVEDDFAFIPELCTEEERILMDSGSDRSSTSSGSPQSSPLQHQVQPSPAYPHVSNYTMFPTSMLKYQAPVPSRQRNAIPIVNPSTGMRVASPPLSSPGRVGTHSLSRRAW</sequence>
<accession>A0A5J5EJ65</accession>
<dbReference type="PANTHER" id="PTHR39615">
    <property type="entry name" value="YALI0E17897P"/>
    <property type="match status" value="1"/>
</dbReference>
<dbReference type="EMBL" id="VXIS01000289">
    <property type="protein sequence ID" value="KAA8895079.1"/>
    <property type="molecule type" value="Genomic_DNA"/>
</dbReference>
<evidence type="ECO:0000256" key="1">
    <source>
        <dbReference type="SAM" id="MobiDB-lite"/>
    </source>
</evidence>
<name>A0A5J5EJ65_9PEZI</name>
<dbReference type="InterPro" id="IPR027915">
    <property type="entry name" value="DUF4452"/>
</dbReference>
<dbReference type="PANTHER" id="PTHR39615:SF1">
    <property type="entry name" value="YALI0E17897P"/>
    <property type="match status" value="1"/>
</dbReference>
<gene>
    <name evidence="2" type="ORF">FN846DRAFT_355324</name>
</gene>
<keyword evidence="3" id="KW-1185">Reference proteome</keyword>
<reference evidence="2 3" key="1">
    <citation type="submission" date="2019-09" db="EMBL/GenBank/DDBJ databases">
        <title>Draft genome of the ectomycorrhizal ascomycete Sphaerosporella brunnea.</title>
        <authorList>
            <consortium name="DOE Joint Genome Institute"/>
            <person name="Benucci G.M."/>
            <person name="Marozzi G."/>
            <person name="Antonielli L."/>
            <person name="Sanchez S."/>
            <person name="Marco P."/>
            <person name="Wang X."/>
            <person name="Falini L.B."/>
            <person name="Barry K."/>
            <person name="Haridas S."/>
            <person name="Lipzen A."/>
            <person name="Labutti K."/>
            <person name="Grigoriev I.V."/>
            <person name="Murat C."/>
            <person name="Martin F."/>
            <person name="Albertini E."/>
            <person name="Donnini D."/>
            <person name="Bonito G."/>
        </authorList>
    </citation>
    <scope>NUCLEOTIDE SEQUENCE [LARGE SCALE GENOMIC DNA]</scope>
    <source>
        <strain evidence="2 3">Sb_GMNB300</strain>
    </source>
</reference>
<dbReference type="AlphaFoldDB" id="A0A5J5EJ65"/>
<organism evidence="2 3">
    <name type="scientific">Sphaerosporella brunnea</name>
    <dbReference type="NCBI Taxonomy" id="1250544"/>
    <lineage>
        <taxon>Eukaryota</taxon>
        <taxon>Fungi</taxon>
        <taxon>Dikarya</taxon>
        <taxon>Ascomycota</taxon>
        <taxon>Pezizomycotina</taxon>
        <taxon>Pezizomycetes</taxon>
        <taxon>Pezizales</taxon>
        <taxon>Pyronemataceae</taxon>
        <taxon>Sphaerosporella</taxon>
    </lineage>
</organism>
<dbReference type="Pfam" id="PF14618">
    <property type="entry name" value="DUF4452"/>
    <property type="match status" value="1"/>
</dbReference>
<dbReference type="InParanoid" id="A0A5J5EJ65"/>
<dbReference type="OrthoDB" id="5408025at2759"/>
<feature type="compositionally biased region" description="Low complexity" evidence="1">
    <location>
        <begin position="82"/>
        <end position="99"/>
    </location>
</feature>
<protein>
    <submittedName>
        <fullName evidence="2">Uncharacterized protein</fullName>
    </submittedName>
</protein>
<feature type="region of interest" description="Disordered" evidence="1">
    <location>
        <begin position="1"/>
        <end position="48"/>
    </location>
</feature>
<proteinExistence type="predicted"/>
<comment type="caution">
    <text evidence="2">The sequence shown here is derived from an EMBL/GenBank/DDBJ whole genome shotgun (WGS) entry which is preliminary data.</text>
</comment>